<keyword evidence="1" id="KW-0378">Hydrolase</keyword>
<sequence>MAADNQQQEGADLSPSKQNLHKGSAYSRHLGIDFLDADEGCSRLSMDIQPFHANMRGHVHGGALFSLVDAGMGIALYSRLPDNLAAATIESKINYLKAVTKGQLICESRVIHLGSRTAVLEADVMQDGQPVVRALATFALIPASDDQSR</sequence>
<dbReference type="InterPro" id="IPR006683">
    <property type="entry name" value="Thioestr_dom"/>
</dbReference>
<protein>
    <submittedName>
        <fullName evidence="4">PaaI family thioesterase</fullName>
    </submittedName>
</protein>
<dbReference type="Proteomes" id="UP001500604">
    <property type="component" value="Unassembled WGS sequence"/>
</dbReference>
<feature type="domain" description="Thioesterase" evidence="3">
    <location>
        <begin position="57"/>
        <end position="131"/>
    </location>
</feature>
<feature type="region of interest" description="Disordered" evidence="2">
    <location>
        <begin position="1"/>
        <end position="20"/>
    </location>
</feature>
<proteinExistence type="predicted"/>
<organism evidence="4 5">
    <name type="scientific">Kistimonas scapharcae</name>
    <dbReference type="NCBI Taxonomy" id="1036133"/>
    <lineage>
        <taxon>Bacteria</taxon>
        <taxon>Pseudomonadati</taxon>
        <taxon>Pseudomonadota</taxon>
        <taxon>Gammaproteobacteria</taxon>
        <taxon>Oceanospirillales</taxon>
        <taxon>Endozoicomonadaceae</taxon>
        <taxon>Kistimonas</taxon>
    </lineage>
</organism>
<accession>A0ABP8V2H4</accession>
<dbReference type="RefSeq" id="WP_345196611.1">
    <property type="nucleotide sequence ID" value="NZ_BAABFL010000395.1"/>
</dbReference>
<gene>
    <name evidence="4" type="ORF">GCM10023116_27160</name>
</gene>
<keyword evidence="5" id="KW-1185">Reference proteome</keyword>
<evidence type="ECO:0000313" key="4">
    <source>
        <dbReference type="EMBL" id="GAA4650433.1"/>
    </source>
</evidence>
<dbReference type="Gene3D" id="3.10.129.10">
    <property type="entry name" value="Hotdog Thioesterase"/>
    <property type="match status" value="1"/>
</dbReference>
<reference evidence="5" key="1">
    <citation type="journal article" date="2019" name="Int. J. Syst. Evol. Microbiol.">
        <title>The Global Catalogue of Microorganisms (GCM) 10K type strain sequencing project: providing services to taxonomists for standard genome sequencing and annotation.</title>
        <authorList>
            <consortium name="The Broad Institute Genomics Platform"/>
            <consortium name="The Broad Institute Genome Sequencing Center for Infectious Disease"/>
            <person name="Wu L."/>
            <person name="Ma J."/>
        </authorList>
    </citation>
    <scope>NUCLEOTIDE SEQUENCE [LARGE SCALE GENOMIC DNA]</scope>
    <source>
        <strain evidence="5">JCM 17805</strain>
    </source>
</reference>
<dbReference type="SUPFAM" id="SSF54637">
    <property type="entry name" value="Thioesterase/thiol ester dehydrase-isomerase"/>
    <property type="match status" value="1"/>
</dbReference>
<evidence type="ECO:0000313" key="5">
    <source>
        <dbReference type="Proteomes" id="UP001500604"/>
    </source>
</evidence>
<dbReference type="InterPro" id="IPR052723">
    <property type="entry name" value="Acyl-CoA_thioesterase_PaaI"/>
</dbReference>
<dbReference type="PANTHER" id="PTHR42856">
    <property type="entry name" value="ACYL-COENZYME A THIOESTERASE PAAI"/>
    <property type="match status" value="1"/>
</dbReference>
<dbReference type="InterPro" id="IPR003736">
    <property type="entry name" value="PAAI_dom"/>
</dbReference>
<dbReference type="CDD" id="cd03443">
    <property type="entry name" value="PaaI_thioesterase"/>
    <property type="match status" value="1"/>
</dbReference>
<evidence type="ECO:0000256" key="2">
    <source>
        <dbReference type="SAM" id="MobiDB-lite"/>
    </source>
</evidence>
<dbReference type="Pfam" id="PF03061">
    <property type="entry name" value="4HBT"/>
    <property type="match status" value="1"/>
</dbReference>
<name>A0ABP8V2H4_9GAMM</name>
<dbReference type="PANTHER" id="PTHR42856:SF1">
    <property type="entry name" value="ACYL-COENZYME A THIOESTERASE PAAI"/>
    <property type="match status" value="1"/>
</dbReference>
<evidence type="ECO:0000256" key="1">
    <source>
        <dbReference type="ARBA" id="ARBA00022801"/>
    </source>
</evidence>
<dbReference type="InterPro" id="IPR029069">
    <property type="entry name" value="HotDog_dom_sf"/>
</dbReference>
<comment type="caution">
    <text evidence="4">The sequence shown here is derived from an EMBL/GenBank/DDBJ whole genome shotgun (WGS) entry which is preliminary data.</text>
</comment>
<dbReference type="NCBIfam" id="TIGR00369">
    <property type="entry name" value="unchar_dom_1"/>
    <property type="match status" value="1"/>
</dbReference>
<evidence type="ECO:0000259" key="3">
    <source>
        <dbReference type="Pfam" id="PF03061"/>
    </source>
</evidence>
<dbReference type="EMBL" id="BAABFL010000395">
    <property type="protein sequence ID" value="GAA4650433.1"/>
    <property type="molecule type" value="Genomic_DNA"/>
</dbReference>